<dbReference type="PROSITE" id="PS51477">
    <property type="entry name" value="PAH"/>
    <property type="match status" value="1"/>
</dbReference>
<sequence length="120" mass="13239">MSSGNAQNTPISPTIPNTTSQSVNVTVALNYLDAVQTTFQDQPDVYGRFVDIMKEFKNRQIDTLGTIKLVSELFMNRGRPGLVRDFNTFLPAGYSVVCCADTDQITITTPYGIMIRPGDI</sequence>
<evidence type="ECO:0000313" key="5">
    <source>
        <dbReference type="EMBL" id="KAK7470661.1"/>
    </source>
</evidence>
<name>A0ABR1K2U8_9AGAR</name>
<accession>A0ABR1K2U8</accession>
<gene>
    <name evidence="5" type="ORF">VKT23_002083</name>
</gene>
<keyword evidence="6" id="KW-1185">Reference proteome</keyword>
<dbReference type="Proteomes" id="UP001498398">
    <property type="component" value="Unassembled WGS sequence"/>
</dbReference>
<dbReference type="InterPro" id="IPR003822">
    <property type="entry name" value="PAH"/>
</dbReference>
<dbReference type="Gene3D" id="1.20.1160.11">
    <property type="entry name" value="Paired amphipathic helix"/>
    <property type="match status" value="1"/>
</dbReference>
<comment type="subcellular location">
    <subcellularLocation>
        <location evidence="1 4">Nucleus</location>
    </subcellularLocation>
</comment>
<dbReference type="PANTHER" id="PTHR12346">
    <property type="entry name" value="SIN3B-RELATED"/>
    <property type="match status" value="1"/>
</dbReference>
<protein>
    <submittedName>
        <fullName evidence="5">Uncharacterized protein</fullName>
    </submittedName>
</protein>
<dbReference type="InterPro" id="IPR036600">
    <property type="entry name" value="PAH_sf"/>
</dbReference>
<comment type="caution">
    <text evidence="5">The sequence shown here is derived from an EMBL/GenBank/DDBJ whole genome shotgun (WGS) entry which is preliminary data.</text>
</comment>
<keyword evidence="3 4" id="KW-0539">Nucleus</keyword>
<evidence type="ECO:0000256" key="2">
    <source>
        <dbReference type="ARBA" id="ARBA00022491"/>
    </source>
</evidence>
<dbReference type="PANTHER" id="PTHR12346:SF0">
    <property type="entry name" value="SIN3A, ISOFORM G"/>
    <property type="match status" value="1"/>
</dbReference>
<evidence type="ECO:0000256" key="3">
    <source>
        <dbReference type="ARBA" id="ARBA00023242"/>
    </source>
</evidence>
<evidence type="ECO:0000256" key="1">
    <source>
        <dbReference type="ARBA" id="ARBA00004123"/>
    </source>
</evidence>
<organism evidence="5 6">
    <name type="scientific">Marasmiellus scandens</name>
    <dbReference type="NCBI Taxonomy" id="2682957"/>
    <lineage>
        <taxon>Eukaryota</taxon>
        <taxon>Fungi</taxon>
        <taxon>Dikarya</taxon>
        <taxon>Basidiomycota</taxon>
        <taxon>Agaricomycotina</taxon>
        <taxon>Agaricomycetes</taxon>
        <taxon>Agaricomycetidae</taxon>
        <taxon>Agaricales</taxon>
        <taxon>Marasmiineae</taxon>
        <taxon>Omphalotaceae</taxon>
        <taxon>Marasmiellus</taxon>
    </lineage>
</organism>
<proteinExistence type="predicted"/>
<evidence type="ECO:0000313" key="6">
    <source>
        <dbReference type="Proteomes" id="UP001498398"/>
    </source>
</evidence>
<dbReference type="EMBL" id="JBANRG010000002">
    <property type="protein sequence ID" value="KAK7470661.1"/>
    <property type="molecule type" value="Genomic_DNA"/>
</dbReference>
<keyword evidence="2" id="KW-0678">Repressor</keyword>
<evidence type="ECO:0000256" key="4">
    <source>
        <dbReference type="PROSITE-ProRule" id="PRU00810"/>
    </source>
</evidence>
<dbReference type="InterPro" id="IPR039774">
    <property type="entry name" value="Sin3-like"/>
</dbReference>
<reference evidence="5 6" key="1">
    <citation type="submission" date="2024-01" db="EMBL/GenBank/DDBJ databases">
        <title>A draft genome for the cacao thread blight pathogen Marasmiellus scandens.</title>
        <authorList>
            <person name="Baruah I.K."/>
            <person name="Leung J."/>
            <person name="Bukari Y."/>
            <person name="Amoako-Attah I."/>
            <person name="Meinhardt L.W."/>
            <person name="Bailey B.A."/>
            <person name="Cohen S.P."/>
        </authorList>
    </citation>
    <scope>NUCLEOTIDE SEQUENCE [LARGE SCALE GENOMIC DNA]</scope>
    <source>
        <strain evidence="5 6">GH-19</strain>
    </source>
</reference>
<dbReference type="Pfam" id="PF02671">
    <property type="entry name" value="PAH"/>
    <property type="match status" value="1"/>
</dbReference>
<dbReference type="SUPFAM" id="SSF47762">
    <property type="entry name" value="PAH2 domain"/>
    <property type="match status" value="1"/>
</dbReference>